<dbReference type="EMBL" id="JAVRFD010000007">
    <property type="protein sequence ID" value="MDT0544508.1"/>
    <property type="molecule type" value="Genomic_DNA"/>
</dbReference>
<evidence type="ECO:0000313" key="3">
    <source>
        <dbReference type="EMBL" id="MDT0544508.1"/>
    </source>
</evidence>
<feature type="coiled-coil region" evidence="1">
    <location>
        <begin position="106"/>
        <end position="133"/>
    </location>
</feature>
<dbReference type="InterPro" id="IPR011990">
    <property type="entry name" value="TPR-like_helical_dom_sf"/>
</dbReference>
<dbReference type="RefSeq" id="WP_311724944.1">
    <property type="nucleotide sequence ID" value="NZ_JAVRFD010000007.1"/>
</dbReference>
<proteinExistence type="predicted"/>
<dbReference type="SUPFAM" id="SSF48452">
    <property type="entry name" value="TPR-like"/>
    <property type="match status" value="1"/>
</dbReference>
<keyword evidence="1" id="KW-0175">Coiled coil</keyword>
<comment type="caution">
    <text evidence="3">The sequence shown here is derived from an EMBL/GenBank/DDBJ whole genome shotgun (WGS) entry which is preliminary data.</text>
</comment>
<reference evidence="3" key="1">
    <citation type="submission" date="2024-05" db="EMBL/GenBank/DDBJ databases">
        <title>30 novel species of actinomycetes from the DSMZ collection.</title>
        <authorList>
            <person name="Nouioui I."/>
        </authorList>
    </citation>
    <scope>NUCLEOTIDE SEQUENCE</scope>
    <source>
        <strain evidence="3">DSM 41529</strain>
    </source>
</reference>
<organism evidence="3 4">
    <name type="scientific">Streptomyces lonegramiae</name>
    <dbReference type="NCBI Taxonomy" id="3075524"/>
    <lineage>
        <taxon>Bacteria</taxon>
        <taxon>Bacillati</taxon>
        <taxon>Actinomycetota</taxon>
        <taxon>Actinomycetes</taxon>
        <taxon>Kitasatosporales</taxon>
        <taxon>Streptomycetaceae</taxon>
        <taxon>Streptomyces</taxon>
    </lineage>
</organism>
<protein>
    <submittedName>
        <fullName evidence="3">CHAT domain-containing protein</fullName>
    </submittedName>
</protein>
<dbReference type="Gene3D" id="1.25.40.10">
    <property type="entry name" value="Tetratricopeptide repeat domain"/>
    <property type="match status" value="3"/>
</dbReference>
<sequence>MRERLITALLSRVAQFRDQGDASALFDDAALDEASELEALMVRDGGSGQRIVSVEALDALVEFYLRRHGFRADSDSYADVGHAARLLLLKAELYPAEVPAGFYETVATLDQRADEARDKARRLYQEYERTRDIKTLDETVTYFRRALELSITGRDVPGLPLAQLAGVLGTRFLHTAQSHDLDEAIELRRLSIESTAKENPELSRRLTLLCGLLLSRYKHGGALTDLEQAVLAGRQAVAETQPGHRHRVSRMDRLASALLLRYERTDTLSDLDEAIELGLTAFEAASPEDPDLGRYTTTLRECLLTRYDLLGDTADLDTSVEIMERVLAEAPDTRRARFLTQLGAALYFRYERTGDPPDLDRAIRVQEEALAAFAERDDDRGHVLGNLAASYQVRYDMRRSPEDLEAAIRLGTEAVSAPEDNPFALSVLSMAFILRFKHTWEPADLDRAIRLATEAVAAYPPGSPGPHRAMAVSYLIQALLTRRQQSFGTEGLDEVITWAREAVAAAPRNHPDVGLHQSMLADLLLSRFRREESPADLKEAIENAEQAVAVTPKTHRWYGKLLGGLAEVLGVGAGVDVLEREESSDLDRAVALTREAVAAARGDDIGLSKALQSLVEALRHRYRRKLNPADPREAIRYCRQAADITVAMLPDRIKSCATWGRAAVALGDYVLAAEGYGRAVLLLPQLAWHGLSGRARENHLTEWSGLASAAAACCILAGEPERAVEILEQGRTIIQNQSLHTRGDLTDLEKKAPTLAADLMRVRELLDARQPFASTNVAQMHEDSPLSPLPRELFAQERAELCREWDDLVAQVRRLEGFERFLAPVPFEELRRAAGHGAVVIINVSEIACHALLLRDATAPIEVIDLPDLAQADVAGQVVAFLNVLLSRSEQRERPFLYREADRHAVHDVLDWLWDRIAGPVLDHLGPSDTADGLPPRVWWCPTGRLALLPLHAAGHHPRHRSASASAEAARVAGVRTVPDLVVSSYTPTLTALSRARDDQRQTPPFVGLLAIGMPETPGQPSLPGVERELDELHARLPKVSITPPLIGRRATREAVLQALDENSWVHFACHAEQNLMDASQSSFLLYDGRLTVAELHGLHLPHAELAYLSACDTAAGGVNVPDEAMHLAATMQLAGYRHVIATMWSIYDSSAPDVATAVYAALHRDGRPDARNAARALHNSVAALRLSDPTDPLRWAAYVHVGP</sequence>
<dbReference type="InterPro" id="IPR024983">
    <property type="entry name" value="CHAT_dom"/>
</dbReference>
<feature type="domain" description="CHAT" evidence="2">
    <location>
        <begin position="909"/>
        <end position="1203"/>
    </location>
</feature>
<dbReference type="Pfam" id="PF12770">
    <property type="entry name" value="CHAT"/>
    <property type="match status" value="1"/>
</dbReference>
<gene>
    <name evidence="3" type="ORF">RND15_17610</name>
</gene>
<keyword evidence="4" id="KW-1185">Reference proteome</keyword>
<evidence type="ECO:0000313" key="4">
    <source>
        <dbReference type="Proteomes" id="UP001180754"/>
    </source>
</evidence>
<evidence type="ECO:0000256" key="1">
    <source>
        <dbReference type="SAM" id="Coils"/>
    </source>
</evidence>
<dbReference type="Proteomes" id="UP001180754">
    <property type="component" value="Unassembled WGS sequence"/>
</dbReference>
<accession>A0ABU2XF08</accession>
<name>A0ABU2XF08_9ACTN</name>
<evidence type="ECO:0000259" key="2">
    <source>
        <dbReference type="Pfam" id="PF12770"/>
    </source>
</evidence>